<dbReference type="PANTHER" id="PTHR43278">
    <property type="entry name" value="NAD(P)H-DEPENDENT FMN-CONTAINING OXIDOREDUCTASE YWQN-RELATED"/>
    <property type="match status" value="1"/>
</dbReference>
<accession>A0A173VA83</accession>
<dbReference type="STRING" id="39490.ERS852448_02620"/>
<evidence type="ECO:0000313" key="5">
    <source>
        <dbReference type="Proteomes" id="UP000095492"/>
    </source>
</evidence>
<dbReference type="PANTHER" id="PTHR43278:SF4">
    <property type="entry name" value="NAD(P)H-DEPENDENT FMN-CONTAINING OXIDOREDUCTASE YWQN-RELATED"/>
    <property type="match status" value="1"/>
</dbReference>
<gene>
    <name evidence="4" type="ORF">ERS852448_02620</name>
</gene>
<sequence length="302" mass="33491">MKTLLLSAGRKNGNNEILGKQALMQIQKKCGSEIQIIRLQDLHIEQCIGCESCMRSLVSGGDGKCIMKDKDDMAWLLEQVKDVDAIILSAPIYDLIPSGNMITLLNRVLGVGLEYRNMCKQQKKVGAVIAVGGSDWIDLTEPLITLSLINLCKGSIVVDRLIVGGNTAPSMVLLDDELMERAALLGDRVADALTDKKERFYKGEKGVCPSCHCNLLIPTGKNNVSCAFCAAKGKILSVSEELKIEWDQESIDHNRFTEAGEMQHQEDIRTANKKAFCVDGKQLIADKKKIYMEYKPYIQPER</sequence>
<dbReference type="Gene3D" id="3.40.50.360">
    <property type="match status" value="1"/>
</dbReference>
<dbReference type="EMBL" id="CYYA01000023">
    <property type="protein sequence ID" value="CUN23187.1"/>
    <property type="molecule type" value="Genomic_DNA"/>
</dbReference>
<evidence type="ECO:0000259" key="3">
    <source>
        <dbReference type="Pfam" id="PF03358"/>
    </source>
</evidence>
<dbReference type="GO" id="GO:0016491">
    <property type="term" value="F:oxidoreductase activity"/>
    <property type="evidence" value="ECO:0007669"/>
    <property type="project" value="InterPro"/>
</dbReference>
<dbReference type="InterPro" id="IPR005025">
    <property type="entry name" value="FMN_Rdtase-like_dom"/>
</dbReference>
<dbReference type="Pfam" id="PF03358">
    <property type="entry name" value="FMN_red"/>
    <property type="match status" value="1"/>
</dbReference>
<dbReference type="RefSeq" id="WP_055290898.1">
    <property type="nucleotide sequence ID" value="NZ_CP173382.1"/>
</dbReference>
<feature type="domain" description="NADPH-dependent FMN reductase-like" evidence="3">
    <location>
        <begin position="1"/>
        <end position="134"/>
    </location>
</feature>
<dbReference type="InterPro" id="IPR051796">
    <property type="entry name" value="ISF_SsuE-like"/>
</dbReference>
<dbReference type="AlphaFoldDB" id="A0A173VA83"/>
<protein>
    <submittedName>
        <fullName evidence="4">NADPH-dependent FMN reductase</fullName>
    </submittedName>
</protein>
<keyword evidence="1" id="KW-0285">Flavoprotein</keyword>
<dbReference type="OrthoDB" id="1767356at2"/>
<proteinExistence type="predicted"/>
<evidence type="ECO:0000313" key="4">
    <source>
        <dbReference type="EMBL" id="CUN23187.1"/>
    </source>
</evidence>
<dbReference type="InterPro" id="IPR029039">
    <property type="entry name" value="Flavoprotein-like_sf"/>
</dbReference>
<organism evidence="4 5">
    <name type="scientific">Eubacterium ramulus</name>
    <dbReference type="NCBI Taxonomy" id="39490"/>
    <lineage>
        <taxon>Bacteria</taxon>
        <taxon>Bacillati</taxon>
        <taxon>Bacillota</taxon>
        <taxon>Clostridia</taxon>
        <taxon>Eubacteriales</taxon>
        <taxon>Eubacteriaceae</taxon>
        <taxon>Eubacterium</taxon>
    </lineage>
</organism>
<keyword evidence="2" id="KW-0288">FMN</keyword>
<dbReference type="Proteomes" id="UP000095492">
    <property type="component" value="Unassembled WGS sequence"/>
</dbReference>
<dbReference type="SUPFAM" id="SSF52218">
    <property type="entry name" value="Flavoproteins"/>
    <property type="match status" value="1"/>
</dbReference>
<name>A0A173VA83_EUBRA</name>
<evidence type="ECO:0000256" key="2">
    <source>
        <dbReference type="ARBA" id="ARBA00022643"/>
    </source>
</evidence>
<reference evidence="4 5" key="1">
    <citation type="submission" date="2015-09" db="EMBL/GenBank/DDBJ databases">
        <authorList>
            <consortium name="Pathogen Informatics"/>
        </authorList>
    </citation>
    <scope>NUCLEOTIDE SEQUENCE [LARGE SCALE GENOMIC DNA]</scope>
    <source>
        <strain evidence="4 5">2789STDY5608891</strain>
    </source>
</reference>
<dbReference type="GeneID" id="97392371"/>
<evidence type="ECO:0000256" key="1">
    <source>
        <dbReference type="ARBA" id="ARBA00022630"/>
    </source>
</evidence>